<sequence>MSEEPIEKSNPKLMDNKKDENGQTEKGREVAKQKDYYNQAMATLIAIDGKIGVKGEKKGLLSKQTLFMFDDATKDQVVQLSLSQALDAVKHRQQTVALDGLYSILGLLPYGEQATVSYENNTPEQALKELMNLARQENPFEINEDGSTKVEGFVQIKTQSEALQINKQGILL</sequence>
<dbReference type="AlphaFoldDB" id="A0A9W4T100"/>
<accession>A0A9W4T100</accession>
<evidence type="ECO:0000256" key="1">
    <source>
        <dbReference type="SAM" id="MobiDB-lite"/>
    </source>
</evidence>
<feature type="region of interest" description="Disordered" evidence="1">
    <location>
        <begin position="1"/>
        <end position="32"/>
    </location>
</feature>
<comment type="caution">
    <text evidence="2">The sequence shown here is derived from an EMBL/GenBank/DDBJ whole genome shotgun (WGS) entry which is preliminary data.</text>
</comment>
<name>A0A9W4T100_9GLOM</name>
<evidence type="ECO:0000313" key="2">
    <source>
        <dbReference type="EMBL" id="CAI2188244.1"/>
    </source>
</evidence>
<organism evidence="2 3">
    <name type="scientific">Funneliformis geosporum</name>
    <dbReference type="NCBI Taxonomy" id="1117311"/>
    <lineage>
        <taxon>Eukaryota</taxon>
        <taxon>Fungi</taxon>
        <taxon>Fungi incertae sedis</taxon>
        <taxon>Mucoromycota</taxon>
        <taxon>Glomeromycotina</taxon>
        <taxon>Glomeromycetes</taxon>
        <taxon>Glomerales</taxon>
        <taxon>Glomeraceae</taxon>
        <taxon>Funneliformis</taxon>
    </lineage>
</organism>
<dbReference type="Proteomes" id="UP001153678">
    <property type="component" value="Unassembled WGS sequence"/>
</dbReference>
<reference evidence="2" key="1">
    <citation type="submission" date="2022-08" db="EMBL/GenBank/DDBJ databases">
        <authorList>
            <person name="Kallberg Y."/>
            <person name="Tangrot J."/>
            <person name="Rosling A."/>
        </authorList>
    </citation>
    <scope>NUCLEOTIDE SEQUENCE</scope>
    <source>
        <strain evidence="2">Wild A</strain>
    </source>
</reference>
<keyword evidence="3" id="KW-1185">Reference proteome</keyword>
<proteinExistence type="predicted"/>
<dbReference type="EMBL" id="CAMKVN010005077">
    <property type="protein sequence ID" value="CAI2188244.1"/>
    <property type="molecule type" value="Genomic_DNA"/>
</dbReference>
<evidence type="ECO:0000313" key="3">
    <source>
        <dbReference type="Proteomes" id="UP001153678"/>
    </source>
</evidence>
<protein>
    <submittedName>
        <fullName evidence="2">17277_t:CDS:1</fullName>
    </submittedName>
</protein>
<gene>
    <name evidence="2" type="ORF">FWILDA_LOCUS13481</name>
</gene>
<feature type="non-terminal residue" evidence="2">
    <location>
        <position position="172"/>
    </location>
</feature>
<dbReference type="OrthoDB" id="2447218at2759"/>